<feature type="transmembrane region" description="Helical" evidence="1">
    <location>
        <begin position="12"/>
        <end position="34"/>
    </location>
</feature>
<dbReference type="SMART" id="SM01358">
    <property type="entry name" value="HBM"/>
    <property type="match status" value="1"/>
</dbReference>
<evidence type="ECO:0000313" key="4">
    <source>
        <dbReference type="Proteomes" id="UP000011864"/>
    </source>
</evidence>
<name>K6YW57_9ALTE</name>
<evidence type="ECO:0000259" key="2">
    <source>
        <dbReference type="SMART" id="SM01358"/>
    </source>
</evidence>
<gene>
    <name evidence="3" type="ORF">C427_1094</name>
</gene>
<keyword evidence="4" id="KW-1185">Reference proteome</keyword>
<dbReference type="Proteomes" id="UP000011864">
    <property type="component" value="Chromosome"/>
</dbReference>
<dbReference type="RefSeq" id="WP_007636782.1">
    <property type="nucleotide sequence ID" value="NC_020514.1"/>
</dbReference>
<reference evidence="3 4" key="1">
    <citation type="journal article" date="2013" name="Genome Announc.">
        <title>Complete Genome Sequence of Glaciecola psychrophila Strain 170T.</title>
        <authorList>
            <person name="Yin J."/>
            <person name="Chen J."/>
            <person name="Liu G."/>
            <person name="Yu Y."/>
            <person name="Song L."/>
            <person name="Wang X."/>
            <person name="Qu X."/>
        </authorList>
    </citation>
    <scope>NUCLEOTIDE SEQUENCE [LARGE SCALE GENOMIC DNA]</scope>
    <source>
        <strain evidence="3 4">170</strain>
    </source>
</reference>
<organism evidence="3 4">
    <name type="scientific">Paraglaciecola psychrophila 170</name>
    <dbReference type="NCBI Taxonomy" id="1129794"/>
    <lineage>
        <taxon>Bacteria</taxon>
        <taxon>Pseudomonadati</taxon>
        <taxon>Pseudomonadota</taxon>
        <taxon>Gammaproteobacteria</taxon>
        <taxon>Alteromonadales</taxon>
        <taxon>Alteromonadaceae</taxon>
        <taxon>Paraglaciecola</taxon>
    </lineage>
</organism>
<dbReference type="InterPro" id="IPR032255">
    <property type="entry name" value="HBM"/>
</dbReference>
<evidence type="ECO:0000313" key="3">
    <source>
        <dbReference type="EMBL" id="AGH43203.1"/>
    </source>
</evidence>
<dbReference type="KEGG" id="gps:C427_1094"/>
<keyword evidence="1" id="KW-0472">Membrane</keyword>
<dbReference type="STRING" id="1129794.C427_1094"/>
<keyword evidence="1" id="KW-1133">Transmembrane helix</keyword>
<evidence type="ECO:0000256" key="1">
    <source>
        <dbReference type="SAM" id="Phobius"/>
    </source>
</evidence>
<dbReference type="OrthoDB" id="8724845at2"/>
<sequence>MLATIQFDSIKTRLIIIIAVCLLGMLVLVGNQIYNTDRLINLNSQSKQLLNLSHELLQLRRHEKDFLLRRDPQYVDKFRIRAEGFSHQITQLNPMFAKLGDSDTLFDELSLSFTQYRTQFFSLVSLQTQIGLDENSGLQGRFRQATHSLEEQLQRSNQTDLQVLMLQMRRSEKDFLLRKHLDYVERETLFYQQLSLAITQSNLINVQLQQPLLDIYQNSFLQLVSAYQTIGLDHTLGLQGKFREQAHTLEEQLTRVNSKLAVLINIAEERVERISLLIMTITTLVLVTLLIKSYITFQRAFLNFVMFFYRCKREYQHMDSKKLGFSEFKYLATIANEMIDARCDIERQLQAANKHIAELEKVNGGSAKAQ</sequence>
<proteinExistence type="predicted"/>
<dbReference type="HOGENOM" id="CLU_803776_0_0_6"/>
<dbReference type="eggNOG" id="COG0840">
    <property type="taxonomic scope" value="Bacteria"/>
</dbReference>
<accession>K6YW57</accession>
<protein>
    <recommendedName>
        <fullName evidence="2">HBM domain-containing protein</fullName>
    </recommendedName>
</protein>
<feature type="domain" description="HBM" evidence="2">
    <location>
        <begin position="33"/>
        <end position="269"/>
    </location>
</feature>
<keyword evidence="1" id="KW-0812">Transmembrane</keyword>
<dbReference type="AlphaFoldDB" id="K6YW57"/>
<feature type="transmembrane region" description="Helical" evidence="1">
    <location>
        <begin position="274"/>
        <end position="291"/>
    </location>
</feature>
<dbReference type="EMBL" id="CP003837">
    <property type="protein sequence ID" value="AGH43203.1"/>
    <property type="molecule type" value="Genomic_DNA"/>
</dbReference>
<dbReference type="PATRIC" id="fig|1129794.4.peg.1081"/>